<feature type="domain" description="Reverse transcriptase" evidence="7">
    <location>
        <begin position="1"/>
        <end position="51"/>
    </location>
</feature>
<protein>
    <recommendedName>
        <fullName evidence="7">Reverse transcriptase domain-containing protein</fullName>
    </recommendedName>
</protein>
<keyword evidence="2" id="KW-0548">Nucleotidyltransferase</keyword>
<organism evidence="8 9">
    <name type="scientific">Orchesella dallaii</name>
    <dbReference type="NCBI Taxonomy" id="48710"/>
    <lineage>
        <taxon>Eukaryota</taxon>
        <taxon>Metazoa</taxon>
        <taxon>Ecdysozoa</taxon>
        <taxon>Arthropoda</taxon>
        <taxon>Hexapoda</taxon>
        <taxon>Collembola</taxon>
        <taxon>Entomobryomorpha</taxon>
        <taxon>Entomobryoidea</taxon>
        <taxon>Orchesellidae</taxon>
        <taxon>Orchesellinae</taxon>
        <taxon>Orchesella</taxon>
    </lineage>
</organism>
<evidence type="ECO:0000313" key="9">
    <source>
        <dbReference type="Proteomes" id="UP001642540"/>
    </source>
</evidence>
<accession>A0ABP1RUM2</accession>
<keyword evidence="1" id="KW-0808">Transferase</keyword>
<dbReference type="InterPro" id="IPR043502">
    <property type="entry name" value="DNA/RNA_pol_sf"/>
</dbReference>
<keyword evidence="6" id="KW-0695">RNA-directed DNA polymerase</keyword>
<dbReference type="PANTHER" id="PTHR37984:SF5">
    <property type="entry name" value="PROTEIN NYNRIN-LIKE"/>
    <property type="match status" value="1"/>
</dbReference>
<dbReference type="PROSITE" id="PS50878">
    <property type="entry name" value="RT_POL"/>
    <property type="match status" value="1"/>
</dbReference>
<dbReference type="InterPro" id="IPR043128">
    <property type="entry name" value="Rev_trsase/Diguanyl_cyclase"/>
</dbReference>
<dbReference type="CDD" id="cd09274">
    <property type="entry name" value="RNase_HI_RT_Ty3"/>
    <property type="match status" value="1"/>
</dbReference>
<dbReference type="InterPro" id="IPR000477">
    <property type="entry name" value="RT_dom"/>
</dbReference>
<dbReference type="Pfam" id="PF00078">
    <property type="entry name" value="RVT_1"/>
    <property type="match status" value="1"/>
</dbReference>
<dbReference type="Gene3D" id="3.30.70.270">
    <property type="match status" value="2"/>
</dbReference>
<evidence type="ECO:0000256" key="4">
    <source>
        <dbReference type="ARBA" id="ARBA00022759"/>
    </source>
</evidence>
<dbReference type="SUPFAM" id="SSF56672">
    <property type="entry name" value="DNA/RNA polymerases"/>
    <property type="match status" value="1"/>
</dbReference>
<dbReference type="InterPro" id="IPR041373">
    <property type="entry name" value="RT_RNaseH"/>
</dbReference>
<dbReference type="InterPro" id="IPR050951">
    <property type="entry name" value="Retrovirus_Pol_polyprotein"/>
</dbReference>
<gene>
    <name evidence="8" type="ORF">ODALV1_LOCUS26242</name>
</gene>
<evidence type="ECO:0000313" key="8">
    <source>
        <dbReference type="EMBL" id="CAL8136007.1"/>
    </source>
</evidence>
<evidence type="ECO:0000256" key="3">
    <source>
        <dbReference type="ARBA" id="ARBA00022722"/>
    </source>
</evidence>
<evidence type="ECO:0000256" key="1">
    <source>
        <dbReference type="ARBA" id="ARBA00022679"/>
    </source>
</evidence>
<dbReference type="EMBL" id="CAXLJM020000110">
    <property type="protein sequence ID" value="CAL8136007.1"/>
    <property type="molecule type" value="Genomic_DNA"/>
</dbReference>
<sequence>MDDVIVFSKNLKEHLTHLRLIFDRLKRANLSINLKKSSFAKRRLEYLGHIVSDEGIKANPEKVRAITDMEVPSSRKDVLKLSGLCSYLSSFIPNLAEVFAPISKLLRKDTPFHWGSEQDRALKIVKKILTEDILLKGIDYEFPLYLRTDASDKGMGAILAQEIEGSERVVAYASKKFKDSETRLSAVEKECKAILFGIKKFQEFLGISKFTVYTDNRALTHLKSHHPNNKNLTRWSHEIENWGCEIKYYEGRLNILADILSRMPVEDPSVGEPDHLTNSPEVKYVPTFALTYFENLIPTIISEQSKDLEIQEIIIGLRSSNVHSSAATALQNYVFHDGILRKRI</sequence>
<keyword evidence="9" id="KW-1185">Reference proteome</keyword>
<proteinExistence type="predicted"/>
<evidence type="ECO:0000256" key="5">
    <source>
        <dbReference type="ARBA" id="ARBA00022801"/>
    </source>
</evidence>
<evidence type="ECO:0000259" key="7">
    <source>
        <dbReference type="PROSITE" id="PS50878"/>
    </source>
</evidence>
<reference evidence="8 9" key="1">
    <citation type="submission" date="2024-08" db="EMBL/GenBank/DDBJ databases">
        <authorList>
            <person name="Cucini C."/>
            <person name="Frati F."/>
        </authorList>
    </citation>
    <scope>NUCLEOTIDE SEQUENCE [LARGE SCALE GENOMIC DNA]</scope>
</reference>
<keyword evidence="4" id="KW-0255">Endonuclease</keyword>
<keyword evidence="3" id="KW-0540">Nuclease</keyword>
<name>A0ABP1RUM2_9HEXA</name>
<evidence type="ECO:0000256" key="6">
    <source>
        <dbReference type="ARBA" id="ARBA00022918"/>
    </source>
</evidence>
<keyword evidence="5" id="KW-0378">Hydrolase</keyword>
<dbReference type="Pfam" id="PF17917">
    <property type="entry name" value="RT_RNaseH"/>
    <property type="match status" value="1"/>
</dbReference>
<comment type="caution">
    <text evidence="8">The sequence shown here is derived from an EMBL/GenBank/DDBJ whole genome shotgun (WGS) entry which is preliminary data.</text>
</comment>
<dbReference type="Proteomes" id="UP001642540">
    <property type="component" value="Unassembled WGS sequence"/>
</dbReference>
<dbReference type="PANTHER" id="PTHR37984">
    <property type="entry name" value="PROTEIN CBG26694"/>
    <property type="match status" value="1"/>
</dbReference>
<evidence type="ECO:0000256" key="2">
    <source>
        <dbReference type="ARBA" id="ARBA00022695"/>
    </source>
</evidence>